<dbReference type="GO" id="GO:0006027">
    <property type="term" value="P:glycosaminoglycan catabolic process"/>
    <property type="evidence" value="ECO:0007669"/>
    <property type="project" value="TreeGrafter"/>
</dbReference>
<dbReference type="RefSeq" id="XP_031563629.1">
    <property type="nucleotide sequence ID" value="XM_031707769.1"/>
</dbReference>
<evidence type="ECO:0000259" key="7">
    <source>
        <dbReference type="Pfam" id="PF00884"/>
    </source>
</evidence>
<organism evidence="9 10">
    <name type="scientific">Actinia tenebrosa</name>
    <name type="common">Australian red waratah sea anemone</name>
    <dbReference type="NCBI Taxonomy" id="6105"/>
    <lineage>
        <taxon>Eukaryota</taxon>
        <taxon>Metazoa</taxon>
        <taxon>Cnidaria</taxon>
        <taxon>Anthozoa</taxon>
        <taxon>Hexacorallia</taxon>
        <taxon>Actiniaria</taxon>
        <taxon>Actiniidae</taxon>
        <taxon>Actinia</taxon>
    </lineage>
</organism>
<dbReference type="GeneID" id="116299135"/>
<dbReference type="Pfam" id="PF00884">
    <property type="entry name" value="Sulfatase"/>
    <property type="match status" value="1"/>
</dbReference>
<gene>
    <name evidence="10" type="primary">LOC116299135</name>
</gene>
<name>A0A6P8I503_ACTTE</name>
<dbReference type="PANTHER" id="PTHR43108:SF6">
    <property type="entry name" value="N-SULPHOGLUCOSAMINE SULPHOHYDROLASE"/>
    <property type="match status" value="1"/>
</dbReference>
<accession>A0A6P8I503</accession>
<evidence type="ECO:0000256" key="1">
    <source>
        <dbReference type="ARBA" id="ARBA00001913"/>
    </source>
</evidence>
<dbReference type="InterPro" id="IPR032506">
    <property type="entry name" value="SGSH_C"/>
</dbReference>
<evidence type="ECO:0000256" key="2">
    <source>
        <dbReference type="ARBA" id="ARBA00008779"/>
    </source>
</evidence>
<dbReference type="FunFam" id="3.40.720.10:FF:000026">
    <property type="entry name" value="N-sulphoglucosamine sulphohydrolase"/>
    <property type="match status" value="1"/>
</dbReference>
<dbReference type="FunCoup" id="A0A6P8I503">
    <property type="interactions" value="248"/>
</dbReference>
<feature type="domain" description="N-sulphoglucosamine sulphohydrolase C-terminal" evidence="8">
    <location>
        <begin position="435"/>
        <end position="488"/>
    </location>
</feature>
<evidence type="ECO:0000313" key="10">
    <source>
        <dbReference type="RefSeq" id="XP_031563629.1"/>
    </source>
</evidence>
<feature type="domain" description="Sulfatase N-terminal" evidence="7">
    <location>
        <begin position="37"/>
        <end position="344"/>
    </location>
</feature>
<dbReference type="GO" id="GO:0016250">
    <property type="term" value="F:N-sulfoglucosamine sulfohydrolase activity"/>
    <property type="evidence" value="ECO:0007669"/>
    <property type="project" value="TreeGrafter"/>
</dbReference>
<dbReference type="Pfam" id="PF16347">
    <property type="entry name" value="SGSH_C"/>
    <property type="match status" value="1"/>
</dbReference>
<keyword evidence="4" id="KW-0378">Hydrolase</keyword>
<dbReference type="InterPro" id="IPR000917">
    <property type="entry name" value="Sulfatase_N"/>
</dbReference>
<evidence type="ECO:0000256" key="3">
    <source>
        <dbReference type="ARBA" id="ARBA00022729"/>
    </source>
</evidence>
<dbReference type="SUPFAM" id="SSF53649">
    <property type="entry name" value="Alkaline phosphatase-like"/>
    <property type="match status" value="1"/>
</dbReference>
<dbReference type="Gene3D" id="3.40.720.10">
    <property type="entry name" value="Alkaline Phosphatase, subunit A"/>
    <property type="match status" value="1"/>
</dbReference>
<dbReference type="InterPro" id="IPR017850">
    <property type="entry name" value="Alkaline_phosphatase_core_sf"/>
</dbReference>
<evidence type="ECO:0000256" key="4">
    <source>
        <dbReference type="ARBA" id="ARBA00022801"/>
    </source>
</evidence>
<evidence type="ECO:0000259" key="8">
    <source>
        <dbReference type="Pfam" id="PF16347"/>
    </source>
</evidence>
<dbReference type="GO" id="GO:0030200">
    <property type="term" value="P:heparan sulfate proteoglycan catabolic process"/>
    <property type="evidence" value="ECO:0007669"/>
    <property type="project" value="TreeGrafter"/>
</dbReference>
<keyword evidence="5" id="KW-0325">Glycoprotein</keyword>
<dbReference type="PANTHER" id="PTHR43108">
    <property type="entry name" value="N-ACETYLGLUCOSAMINE-6-SULFATASE FAMILY MEMBER"/>
    <property type="match status" value="1"/>
</dbReference>
<dbReference type="CDD" id="cd16027">
    <property type="entry name" value="SGSH"/>
    <property type="match status" value="1"/>
</dbReference>
<feature type="signal peptide" evidence="6">
    <location>
        <begin position="1"/>
        <end position="27"/>
    </location>
</feature>
<dbReference type="PROSITE" id="PS00523">
    <property type="entry name" value="SULFATASE_1"/>
    <property type="match status" value="1"/>
</dbReference>
<dbReference type="InterPro" id="IPR024607">
    <property type="entry name" value="Sulfatase_CS"/>
</dbReference>
<feature type="chain" id="PRO_5028410273" evidence="6">
    <location>
        <begin position="28"/>
        <end position="524"/>
    </location>
</feature>
<sequence length="524" mass="59738">MEDFSKWYKYFSFFLLVNLCFISSLDCGGDSKALERKNVLIIISDDGGFESQVYNNTICKTPHLNDLAKRSVVFRNAFTSVSSCSPSRSAILTGLPQHQNGMYGLHHDVHHFNSFDAVKSLPLLLQQHGVRTGIIGKKHVGPEQVYPFEFAYTEEHHSILQVGRNITYIKELAHEFFTGSQTDPRPFILYIGFHDPHRCGHTHPMYGTFCEKFGNGAPGMGLIPDWTPTLYKPQDVEVPFFVQDTPAARQDLAAQYTTIGRLDKGIGLILEELKNAGFEDETLVIYSSDNGIPFPSGRTNLFDSGMAEPFIVSSPLHKERWGQISDALVSLVDIVPTVLDWFNVPYPTYQIFKPNNVRLTGKSVLPLLDDEPSTGWDTVYASHNLHEVTMYYPMRVIRTKHYKLIHNINYKMPFPIDQDFMISPSFQDLLNRTRAGQKTHWYRNLQGYYYRPQWELYDINTDPKELTNLAGKPDYQKVLESLQLKLQVWQNVTDDPWICAPSGVLENKGDYPRTGLCLAMDNGT</sequence>
<dbReference type="Proteomes" id="UP000515163">
    <property type="component" value="Unplaced"/>
</dbReference>
<dbReference type="KEGG" id="aten:116299135"/>
<reference evidence="10" key="1">
    <citation type="submission" date="2025-08" db="UniProtKB">
        <authorList>
            <consortium name="RefSeq"/>
        </authorList>
    </citation>
    <scope>IDENTIFICATION</scope>
    <source>
        <tissue evidence="10">Tentacle</tissue>
    </source>
</reference>
<keyword evidence="3 6" id="KW-0732">Signal</keyword>
<proteinExistence type="inferred from homology"/>
<evidence type="ECO:0000313" key="9">
    <source>
        <dbReference type="Proteomes" id="UP000515163"/>
    </source>
</evidence>
<evidence type="ECO:0000256" key="5">
    <source>
        <dbReference type="ARBA" id="ARBA00023180"/>
    </source>
</evidence>
<comment type="similarity">
    <text evidence="2">Belongs to the sulfatase family.</text>
</comment>
<dbReference type="PROSITE" id="PS00149">
    <property type="entry name" value="SULFATASE_2"/>
    <property type="match status" value="1"/>
</dbReference>
<dbReference type="InParanoid" id="A0A6P8I503"/>
<dbReference type="OrthoDB" id="10012954at2759"/>
<evidence type="ECO:0000256" key="6">
    <source>
        <dbReference type="SAM" id="SignalP"/>
    </source>
</evidence>
<protein>
    <submittedName>
        <fullName evidence="10">N-sulphoglucosamine sulphohydrolase-like</fullName>
    </submittedName>
</protein>
<comment type="cofactor">
    <cofactor evidence="1">
        <name>Ca(2+)</name>
        <dbReference type="ChEBI" id="CHEBI:29108"/>
    </cofactor>
</comment>
<dbReference type="AlphaFoldDB" id="A0A6P8I503"/>
<keyword evidence="9" id="KW-1185">Reference proteome</keyword>